<comment type="caution">
    <text evidence="3">The sequence shown here is derived from an EMBL/GenBank/DDBJ whole genome shotgun (WGS) entry which is preliminary data.</text>
</comment>
<evidence type="ECO:0000259" key="2">
    <source>
        <dbReference type="PROSITE" id="PS50011"/>
    </source>
</evidence>
<dbReference type="Pfam" id="PF00390">
    <property type="entry name" value="malic"/>
    <property type="match status" value="1"/>
</dbReference>
<evidence type="ECO:0000313" key="3">
    <source>
        <dbReference type="EMBL" id="KAL2495147.1"/>
    </source>
</evidence>
<dbReference type="GO" id="GO:0006108">
    <property type="term" value="P:malate metabolic process"/>
    <property type="evidence" value="ECO:0007669"/>
    <property type="project" value="UniProtKB-ARBA"/>
</dbReference>
<dbReference type="PANTHER" id="PTHR23406">
    <property type="entry name" value="MALIC ENZYME-RELATED"/>
    <property type="match status" value="1"/>
</dbReference>
<protein>
    <submittedName>
        <fullName evidence="3">Malic enzyme</fullName>
    </submittedName>
</protein>
<organism evidence="3 4">
    <name type="scientific">Forsythia ovata</name>
    <dbReference type="NCBI Taxonomy" id="205694"/>
    <lineage>
        <taxon>Eukaryota</taxon>
        <taxon>Viridiplantae</taxon>
        <taxon>Streptophyta</taxon>
        <taxon>Embryophyta</taxon>
        <taxon>Tracheophyta</taxon>
        <taxon>Spermatophyta</taxon>
        <taxon>Magnoliopsida</taxon>
        <taxon>eudicotyledons</taxon>
        <taxon>Gunneridae</taxon>
        <taxon>Pentapetalae</taxon>
        <taxon>asterids</taxon>
        <taxon>lamiids</taxon>
        <taxon>Lamiales</taxon>
        <taxon>Oleaceae</taxon>
        <taxon>Forsythieae</taxon>
        <taxon>Forsythia</taxon>
    </lineage>
</organism>
<proteinExistence type="predicted"/>
<evidence type="ECO:0000313" key="4">
    <source>
        <dbReference type="Proteomes" id="UP001604277"/>
    </source>
</evidence>
<dbReference type="InterPro" id="IPR000719">
    <property type="entry name" value="Prot_kinase_dom"/>
</dbReference>
<dbReference type="PROSITE" id="PS50011">
    <property type="entry name" value="PROTEIN_KINASE_DOM"/>
    <property type="match status" value="1"/>
</dbReference>
<accession>A0ABD1S358</accession>
<evidence type="ECO:0000256" key="1">
    <source>
        <dbReference type="ARBA" id="ARBA00001946"/>
    </source>
</evidence>
<gene>
    <name evidence="3" type="ORF">Fot_38904</name>
</gene>
<dbReference type="PRINTS" id="PR00072">
    <property type="entry name" value="MALOXRDTASE"/>
</dbReference>
<dbReference type="InterPro" id="IPR046346">
    <property type="entry name" value="Aminoacid_DH-like_N_sf"/>
</dbReference>
<dbReference type="PANTHER" id="PTHR23406:SF89">
    <property type="entry name" value="NADP-DEPENDENT MALIC ENZYME 1"/>
    <property type="match status" value="1"/>
</dbReference>
<dbReference type="Proteomes" id="UP001604277">
    <property type="component" value="Unassembled WGS sequence"/>
</dbReference>
<keyword evidence="4" id="KW-1185">Reference proteome</keyword>
<dbReference type="InterPro" id="IPR001891">
    <property type="entry name" value="Malic_OxRdtase"/>
</dbReference>
<dbReference type="InterPro" id="IPR037062">
    <property type="entry name" value="Malic_N_dom_sf"/>
</dbReference>
<dbReference type="InterPro" id="IPR027417">
    <property type="entry name" value="P-loop_NTPase"/>
</dbReference>
<sequence>MAVEHEVFMKAFDHISGNIDKIYNELTRGNAHSVSAMSGTHAVGGTAYLSLENPDEPYLYGIKFSAKPLRKRYRDMSKLSGGDKTEGVMGTGDEETKHFFKHSSVQVLLCPRSAGKGSWAKNQVPEYEIESWELDFTNSVEITKMKKLMHSLREYDVPMHKYMAMIELKVLIDNVEELLPVVYTPTVGEACQKYGSIFRHPQGLYISLQEKGKILEVLMNWPVRTIQVIVVTDGERILGLGDLGCQGMGIPVGKLALYTALGGVRPSACLPITIDVGTNNEQLLKDDFYIGLRQKRATGKGTYSTVFQARDLESGKIVALKKVRFDNFEPESVCFMAQEIMILRRLDHPNINKVGGINYFPIIMQHISGVLRT</sequence>
<reference evidence="4" key="1">
    <citation type="submission" date="2024-07" db="EMBL/GenBank/DDBJ databases">
        <title>Two chromosome-level genome assemblies of Korean endemic species Abeliophyllum distichum and Forsythia ovata (Oleaceae).</title>
        <authorList>
            <person name="Jang H."/>
        </authorList>
    </citation>
    <scope>NUCLEOTIDE SEQUENCE [LARGE SCALE GENOMIC DNA]</scope>
</reference>
<dbReference type="EMBL" id="JBFOLJ010000011">
    <property type="protein sequence ID" value="KAL2495147.1"/>
    <property type="molecule type" value="Genomic_DNA"/>
</dbReference>
<dbReference type="Gene3D" id="3.40.50.300">
    <property type="entry name" value="P-loop containing nucleotide triphosphate hydrolases"/>
    <property type="match status" value="1"/>
</dbReference>
<dbReference type="Gene3D" id="3.40.50.10380">
    <property type="entry name" value="Malic enzyme, N-terminal domain"/>
    <property type="match status" value="1"/>
</dbReference>
<feature type="domain" description="Protein kinase" evidence="2">
    <location>
        <begin position="292"/>
        <end position="373"/>
    </location>
</feature>
<name>A0ABD1S358_9LAMI</name>
<comment type="cofactor">
    <cofactor evidence="1">
        <name>Mg(2+)</name>
        <dbReference type="ChEBI" id="CHEBI:18420"/>
    </cofactor>
</comment>
<dbReference type="AlphaFoldDB" id="A0ABD1S358"/>
<dbReference type="SMART" id="SM01274">
    <property type="entry name" value="malic"/>
    <property type="match status" value="1"/>
</dbReference>
<dbReference type="SUPFAM" id="SSF56112">
    <property type="entry name" value="Protein kinase-like (PK-like)"/>
    <property type="match status" value="1"/>
</dbReference>
<dbReference type="InterPro" id="IPR012301">
    <property type="entry name" value="Malic_N_dom"/>
</dbReference>
<dbReference type="SUPFAM" id="SSF53223">
    <property type="entry name" value="Aminoacid dehydrogenase-like, N-terminal domain"/>
    <property type="match status" value="1"/>
</dbReference>
<dbReference type="InterPro" id="IPR011009">
    <property type="entry name" value="Kinase-like_dom_sf"/>
</dbReference>
<dbReference type="GO" id="GO:0016491">
    <property type="term" value="F:oxidoreductase activity"/>
    <property type="evidence" value="ECO:0007669"/>
    <property type="project" value="UniProtKB-ARBA"/>
</dbReference>